<keyword evidence="4" id="KW-1185">Reference proteome</keyword>
<proteinExistence type="inferred from homology"/>
<dbReference type="PANTHER" id="PTHR13153:SF5">
    <property type="entry name" value="GATOR COMPLEX PROTEIN NPRL3"/>
    <property type="match status" value="1"/>
</dbReference>
<dbReference type="EMBL" id="LXWW01000062">
    <property type="protein sequence ID" value="OAO16773.1"/>
    <property type="molecule type" value="Genomic_DNA"/>
</dbReference>
<protein>
    <submittedName>
        <fullName evidence="3">Nitrogen permease regulator 3-like protein</fullName>
    </submittedName>
</protein>
<dbReference type="GO" id="GO:0038202">
    <property type="term" value="P:TORC1 signaling"/>
    <property type="evidence" value="ECO:0007669"/>
    <property type="project" value="TreeGrafter"/>
</dbReference>
<sequence>MEKLAVTDNGPLYGIALTSSDSVNGQRLVFRYPVSFCGPEVTPKFHTQGNYSGWKLFAQLFNPFVRTKDIVVSFGRTLSMIPRCIVNVNDSSSAYVLVLLLNREVVQEQFELSSFETLASRLAMHYLKEEQRSEYLTEQKNCLFSVLNDFKKMKKDGPVEDQLVLNVQLERSSLAKEFCQLFHEVNHFHHTSLMIHSILPFHFTLPIKPNPASTIHFYTSDKPVCDENIEAFYALLLFQDPSFYLRAEKASTDSLLARFVELASPFTTFEAMSVLLGVPIEKVFALALSLQASNTAVILLSLSKHTHFVNTLGLHYSRLLLESRAFEARFKDYGSLLNLLAVFSNAPSLDAVFAQHNLLFTPTSPFCKLITWLLQRRLILPVTLHCQYLSHPLAHTTASEPPIHPTDSKPRAIGTTTGSAAPWLQEASGHSSYQLLSRAFGSYSPFSLHAVGSSDFPDTADAWRLPSTGDASGERSREQMARWATTITPLAGSGNSCGSAGKPGVGDSHVANALLLEKCLPLMKDHYCVDEICYLLSVPHSAFWEMVSENPGQFQLYYVVANL</sequence>
<evidence type="ECO:0000256" key="1">
    <source>
        <dbReference type="RuleBase" id="RU368069"/>
    </source>
</evidence>
<dbReference type="Pfam" id="PF03666">
    <property type="entry name" value="NPR3"/>
    <property type="match status" value="1"/>
</dbReference>
<evidence type="ECO:0000256" key="2">
    <source>
        <dbReference type="SAM" id="MobiDB-lite"/>
    </source>
</evidence>
<evidence type="ECO:0000313" key="4">
    <source>
        <dbReference type="Proteomes" id="UP000078348"/>
    </source>
</evidence>
<dbReference type="AlphaFoldDB" id="A0A196SIA6"/>
<gene>
    <name evidence="3" type="ORF">AV274_1497</name>
</gene>
<dbReference type="Proteomes" id="UP000078348">
    <property type="component" value="Unassembled WGS sequence"/>
</dbReference>
<feature type="region of interest" description="Disordered" evidence="2">
    <location>
        <begin position="397"/>
        <end position="416"/>
    </location>
</feature>
<name>A0A196SIA6_BLAHN</name>
<dbReference type="PANTHER" id="PTHR13153">
    <property type="entry name" value="CGTHBA PROTEIN -14 GENE PROTEIN"/>
    <property type="match status" value="1"/>
</dbReference>
<dbReference type="GO" id="GO:1904262">
    <property type="term" value="P:negative regulation of TORC1 signaling"/>
    <property type="evidence" value="ECO:0007669"/>
    <property type="project" value="TreeGrafter"/>
</dbReference>
<reference evidence="3 4" key="1">
    <citation type="submission" date="2016-05" db="EMBL/GenBank/DDBJ databases">
        <title>Nuclear genome of Blastocystis sp. subtype 1 NandII.</title>
        <authorList>
            <person name="Gentekaki E."/>
            <person name="Curtis B."/>
            <person name="Stairs C."/>
            <person name="Eme L."/>
            <person name="Herman E."/>
            <person name="Klimes V."/>
            <person name="Arias M.C."/>
            <person name="Elias M."/>
            <person name="Hilliou F."/>
            <person name="Klute M."/>
            <person name="Malik S.-B."/>
            <person name="Pightling A."/>
            <person name="Rachubinski R."/>
            <person name="Salas D."/>
            <person name="Schlacht A."/>
            <person name="Suga H."/>
            <person name="Archibald J."/>
            <person name="Ball S.G."/>
            <person name="Clark G."/>
            <person name="Dacks J."/>
            <person name="Van Der Giezen M."/>
            <person name="Tsaousis A."/>
            <person name="Roger A."/>
        </authorList>
    </citation>
    <scope>NUCLEOTIDE SEQUENCE [LARGE SCALE GENOMIC DNA]</scope>
    <source>
        <strain evidence="4">ATCC 50177 / NandII</strain>
    </source>
</reference>
<organism evidence="3 4">
    <name type="scientific">Blastocystis sp. subtype 1 (strain ATCC 50177 / NandII)</name>
    <dbReference type="NCBI Taxonomy" id="478820"/>
    <lineage>
        <taxon>Eukaryota</taxon>
        <taxon>Sar</taxon>
        <taxon>Stramenopiles</taxon>
        <taxon>Bigyra</taxon>
        <taxon>Opalozoa</taxon>
        <taxon>Opalinata</taxon>
        <taxon>Blastocystidae</taxon>
        <taxon>Blastocystis</taxon>
    </lineage>
</organism>
<comment type="similarity">
    <text evidence="1">Belongs to the NPR3 family.</text>
</comment>
<evidence type="ECO:0000313" key="3">
    <source>
        <dbReference type="EMBL" id="OAO16773.1"/>
    </source>
</evidence>
<dbReference type="GO" id="GO:0010508">
    <property type="term" value="P:positive regulation of autophagy"/>
    <property type="evidence" value="ECO:0007669"/>
    <property type="project" value="TreeGrafter"/>
</dbReference>
<dbReference type="GO" id="GO:0034198">
    <property type="term" value="P:cellular response to amino acid starvation"/>
    <property type="evidence" value="ECO:0007669"/>
    <property type="project" value="TreeGrafter"/>
</dbReference>
<dbReference type="OrthoDB" id="18648at2759"/>
<dbReference type="GO" id="GO:1990130">
    <property type="term" value="C:GATOR1 complex"/>
    <property type="evidence" value="ECO:0007669"/>
    <property type="project" value="TreeGrafter"/>
</dbReference>
<accession>A0A196SIA6</accession>
<dbReference type="STRING" id="478820.A0A196SIA6"/>
<comment type="caution">
    <text evidence="3">The sequence shown here is derived from an EMBL/GenBank/DDBJ whole genome shotgun (WGS) entry which is preliminary data.</text>
</comment>
<dbReference type="InterPro" id="IPR005365">
    <property type="entry name" value="Npr3"/>
</dbReference>